<evidence type="ECO:0000259" key="3">
    <source>
        <dbReference type="Pfam" id="PF08450"/>
    </source>
</evidence>
<organism evidence="4 5">
    <name type="scientific">Cymbomonas tetramitiformis</name>
    <dbReference type="NCBI Taxonomy" id="36881"/>
    <lineage>
        <taxon>Eukaryota</taxon>
        <taxon>Viridiplantae</taxon>
        <taxon>Chlorophyta</taxon>
        <taxon>Pyramimonadophyceae</taxon>
        <taxon>Pyramimonadales</taxon>
        <taxon>Pyramimonadaceae</taxon>
        <taxon>Cymbomonas</taxon>
    </lineage>
</organism>
<feature type="binding site" evidence="2">
    <location>
        <position position="105"/>
    </location>
    <ligand>
        <name>substrate</name>
    </ligand>
</feature>
<dbReference type="InterPro" id="IPR011042">
    <property type="entry name" value="6-blade_b-propeller_TolB-like"/>
</dbReference>
<dbReference type="InterPro" id="IPR013658">
    <property type="entry name" value="SGL"/>
</dbReference>
<sequence>MISEFSAELVVDAGNILGECVLWDSKLKCLNWVDIDGSKFLEYHPATEETSVWQLPERAGSFCYCTGRSPRTYLFAFERGLAFYNLETHSFERIQDFEHELPATRLNDGRVDRKGRFVVGGYNEAGNDPISNVYRVNADGTGVCLLIPHVACANSICFSLDG</sequence>
<dbReference type="PRINTS" id="PR01790">
    <property type="entry name" value="SMP30FAMILY"/>
</dbReference>
<gene>
    <name evidence="4" type="ORF">CYMTET_21294</name>
</gene>
<accession>A0AAE0G330</accession>
<dbReference type="SUPFAM" id="SSF63829">
    <property type="entry name" value="Calcium-dependent phosphotriesterase"/>
    <property type="match status" value="1"/>
</dbReference>
<feature type="binding site" evidence="2">
    <location>
        <position position="107"/>
    </location>
    <ligand>
        <name>substrate</name>
    </ligand>
</feature>
<dbReference type="Proteomes" id="UP001190700">
    <property type="component" value="Unassembled WGS sequence"/>
</dbReference>
<reference evidence="4 5" key="1">
    <citation type="journal article" date="2015" name="Genome Biol. Evol.">
        <title>Comparative Genomics of a Bacterivorous Green Alga Reveals Evolutionary Causalities and Consequences of Phago-Mixotrophic Mode of Nutrition.</title>
        <authorList>
            <person name="Burns J.A."/>
            <person name="Paasch A."/>
            <person name="Narechania A."/>
            <person name="Kim E."/>
        </authorList>
    </citation>
    <scope>NUCLEOTIDE SEQUENCE [LARGE SCALE GENOMIC DNA]</scope>
    <source>
        <strain evidence="4 5">PLY_AMNH</strain>
    </source>
</reference>
<name>A0AAE0G330_9CHLO</name>
<dbReference type="Gene3D" id="2.120.10.30">
    <property type="entry name" value="TolB, C-terminal domain"/>
    <property type="match status" value="1"/>
</dbReference>
<evidence type="ECO:0000313" key="4">
    <source>
        <dbReference type="EMBL" id="KAK3270300.1"/>
    </source>
</evidence>
<feature type="binding site" evidence="2">
    <location>
        <position position="19"/>
    </location>
    <ligand>
        <name>a divalent metal cation</name>
        <dbReference type="ChEBI" id="CHEBI:60240"/>
    </ligand>
</feature>
<comment type="similarity">
    <text evidence="1">Belongs to the SMP-30/CGR1 family.</text>
</comment>
<dbReference type="InterPro" id="IPR005511">
    <property type="entry name" value="SMP-30"/>
</dbReference>
<feature type="binding site" evidence="2">
    <location>
        <position position="154"/>
    </location>
    <ligand>
        <name>a divalent metal cation</name>
        <dbReference type="ChEBI" id="CHEBI:60240"/>
    </ligand>
</feature>
<proteinExistence type="inferred from homology"/>
<dbReference type="AlphaFoldDB" id="A0AAE0G330"/>
<comment type="cofactor">
    <cofactor evidence="2">
        <name>Zn(2+)</name>
        <dbReference type="ChEBI" id="CHEBI:29105"/>
    </cofactor>
    <text evidence="2">Binds 1 divalent metal cation per subunit.</text>
</comment>
<evidence type="ECO:0000256" key="1">
    <source>
        <dbReference type="ARBA" id="ARBA00008853"/>
    </source>
</evidence>
<keyword evidence="2" id="KW-0479">Metal-binding</keyword>
<keyword evidence="2" id="KW-0862">Zinc</keyword>
<keyword evidence="5" id="KW-1185">Reference proteome</keyword>
<dbReference type="GO" id="GO:0005509">
    <property type="term" value="F:calcium ion binding"/>
    <property type="evidence" value="ECO:0007669"/>
    <property type="project" value="TreeGrafter"/>
</dbReference>
<dbReference type="GO" id="GO:0019853">
    <property type="term" value="P:L-ascorbic acid biosynthetic process"/>
    <property type="evidence" value="ECO:0007669"/>
    <property type="project" value="TreeGrafter"/>
</dbReference>
<evidence type="ECO:0000256" key="2">
    <source>
        <dbReference type="PIRSR" id="PIRSR605511-2"/>
    </source>
</evidence>
<dbReference type="PANTHER" id="PTHR10907:SF47">
    <property type="entry name" value="REGUCALCIN"/>
    <property type="match status" value="1"/>
</dbReference>
<dbReference type="PANTHER" id="PTHR10907">
    <property type="entry name" value="REGUCALCIN"/>
    <property type="match status" value="1"/>
</dbReference>
<dbReference type="GO" id="GO:0004341">
    <property type="term" value="F:gluconolactonase activity"/>
    <property type="evidence" value="ECO:0007669"/>
    <property type="project" value="TreeGrafter"/>
</dbReference>
<dbReference type="Pfam" id="PF08450">
    <property type="entry name" value="SGL"/>
    <property type="match status" value="1"/>
</dbReference>
<feature type="non-terminal residue" evidence="4">
    <location>
        <position position="162"/>
    </location>
</feature>
<protein>
    <recommendedName>
        <fullName evidence="3">SMP-30/Gluconolactonase/LRE-like region domain-containing protein</fullName>
    </recommendedName>
</protein>
<dbReference type="EMBL" id="LGRX02010483">
    <property type="protein sequence ID" value="KAK3270300.1"/>
    <property type="molecule type" value="Genomic_DNA"/>
</dbReference>
<evidence type="ECO:0000313" key="5">
    <source>
        <dbReference type="Proteomes" id="UP001190700"/>
    </source>
</evidence>
<comment type="caution">
    <text evidence="4">The sequence shown here is derived from an EMBL/GenBank/DDBJ whole genome shotgun (WGS) entry which is preliminary data.</text>
</comment>
<feature type="domain" description="SMP-30/Gluconolactonase/LRE-like region" evidence="3">
    <location>
        <begin position="17"/>
        <end position="162"/>
    </location>
</feature>